<organism evidence="2 3">
    <name type="scientific">Tribonema minus</name>
    <dbReference type="NCBI Taxonomy" id="303371"/>
    <lineage>
        <taxon>Eukaryota</taxon>
        <taxon>Sar</taxon>
        <taxon>Stramenopiles</taxon>
        <taxon>Ochrophyta</taxon>
        <taxon>PX clade</taxon>
        <taxon>Xanthophyceae</taxon>
        <taxon>Tribonematales</taxon>
        <taxon>Tribonemataceae</taxon>
        <taxon>Tribonema</taxon>
    </lineage>
</organism>
<dbReference type="EMBL" id="JAFCMP010000057">
    <property type="protein sequence ID" value="KAG5189136.1"/>
    <property type="molecule type" value="Genomic_DNA"/>
</dbReference>
<gene>
    <name evidence="2" type="ORF">JKP88DRAFT_184656</name>
</gene>
<proteinExistence type="predicted"/>
<sequence length="221" mass="24011">MPWHCRRKKRGGALLLVLLATLSAQATEDETYTGPCSLDLYQAWYNKAYEGPLQNTPNFWIFSSAELSNGQAMEKAATKCKLKLEQLRLDRAGRHGPVEEWWIFDVMCSDECVQSDALRRAAMAACGCDCLALSTQAGAPSYRAAGDWCAHNSGRLLCATFYQCGTWACRVGDFMCPRFEYNQYRVAFRGPGNCSGAAALLVRGAAAAAAAVATAALTLAL</sequence>
<protein>
    <submittedName>
        <fullName evidence="2">Uncharacterized protein</fullName>
    </submittedName>
</protein>
<evidence type="ECO:0000313" key="2">
    <source>
        <dbReference type="EMBL" id="KAG5189136.1"/>
    </source>
</evidence>
<comment type="caution">
    <text evidence="2">The sequence shown here is derived from an EMBL/GenBank/DDBJ whole genome shotgun (WGS) entry which is preliminary data.</text>
</comment>
<feature type="signal peptide" evidence="1">
    <location>
        <begin position="1"/>
        <end position="26"/>
    </location>
</feature>
<accession>A0A835Z9M4</accession>
<dbReference type="Proteomes" id="UP000664859">
    <property type="component" value="Unassembled WGS sequence"/>
</dbReference>
<feature type="chain" id="PRO_5032276968" evidence="1">
    <location>
        <begin position="27"/>
        <end position="221"/>
    </location>
</feature>
<name>A0A835Z9M4_9STRA</name>
<keyword evidence="3" id="KW-1185">Reference proteome</keyword>
<reference evidence="2" key="1">
    <citation type="submission" date="2021-02" db="EMBL/GenBank/DDBJ databases">
        <title>First Annotated Genome of the Yellow-green Alga Tribonema minus.</title>
        <authorList>
            <person name="Mahan K.M."/>
        </authorList>
    </citation>
    <scope>NUCLEOTIDE SEQUENCE</scope>
    <source>
        <strain evidence="2">UTEX B ZZ1240</strain>
    </source>
</reference>
<dbReference type="AlphaFoldDB" id="A0A835Z9M4"/>
<evidence type="ECO:0000313" key="3">
    <source>
        <dbReference type="Proteomes" id="UP000664859"/>
    </source>
</evidence>
<evidence type="ECO:0000256" key="1">
    <source>
        <dbReference type="SAM" id="SignalP"/>
    </source>
</evidence>
<dbReference type="OrthoDB" id="72596at2759"/>
<keyword evidence="1" id="KW-0732">Signal</keyword>